<reference evidence="2 3" key="1">
    <citation type="submission" date="2018-03" db="EMBL/GenBank/DDBJ databases">
        <title>The ancient ancestry and fast evolution of plastids.</title>
        <authorList>
            <person name="Moore K.R."/>
            <person name="Magnabosco C."/>
            <person name="Momper L."/>
            <person name="Gold D.A."/>
            <person name="Bosak T."/>
            <person name="Fournier G.P."/>
        </authorList>
    </citation>
    <scope>NUCLEOTIDE SEQUENCE [LARGE SCALE GENOMIC DNA]</scope>
    <source>
        <strain evidence="2 3">CCALA 037</strain>
    </source>
</reference>
<sequence>MNGKTIFTLDEVKYLDLLKELKIVPKVIDTEAENERYLAIVESLMYKGKNRTVEETTLLRLLVALIEEFEEKYYSFKEWQQTTPHEFLQHLMDSKGIQQVDLVGVLSPSSGLISSIVNGKRQISKEQAKKLGEYFKVSPGLFI</sequence>
<keyword evidence="3" id="KW-1185">Reference proteome</keyword>
<evidence type="ECO:0000313" key="3">
    <source>
        <dbReference type="Proteomes" id="UP000238937"/>
    </source>
</evidence>
<dbReference type="GO" id="GO:0006355">
    <property type="term" value="P:regulation of DNA-templated transcription"/>
    <property type="evidence" value="ECO:0007669"/>
    <property type="project" value="InterPro"/>
</dbReference>
<dbReference type="PROSITE" id="PS50943">
    <property type="entry name" value="HTH_CROC1"/>
    <property type="match status" value="1"/>
</dbReference>
<dbReference type="GO" id="GO:0001046">
    <property type="term" value="F:core promoter sequence-specific DNA binding"/>
    <property type="evidence" value="ECO:0007669"/>
    <property type="project" value="TreeGrafter"/>
</dbReference>
<dbReference type="Proteomes" id="UP000238937">
    <property type="component" value="Unassembled WGS sequence"/>
</dbReference>
<dbReference type="InterPro" id="IPR010982">
    <property type="entry name" value="Lambda_DNA-bd_dom_sf"/>
</dbReference>
<protein>
    <submittedName>
        <fullName evidence="2">Transcriptional regulator</fullName>
    </submittedName>
</protein>
<dbReference type="Gene3D" id="1.10.260.40">
    <property type="entry name" value="lambda repressor-like DNA-binding domains"/>
    <property type="match status" value="1"/>
</dbReference>
<evidence type="ECO:0000313" key="2">
    <source>
        <dbReference type="EMBL" id="PSB58940.1"/>
    </source>
</evidence>
<dbReference type="EMBL" id="PVWO01000019">
    <property type="protein sequence ID" value="PSB58940.1"/>
    <property type="molecule type" value="Genomic_DNA"/>
</dbReference>
<dbReference type="OrthoDB" id="464133at2"/>
<organism evidence="2 3">
    <name type="scientific">Chamaesiphon polymorphus CCALA 037</name>
    <dbReference type="NCBI Taxonomy" id="2107692"/>
    <lineage>
        <taxon>Bacteria</taxon>
        <taxon>Bacillati</taxon>
        <taxon>Cyanobacteriota</taxon>
        <taxon>Cyanophyceae</taxon>
        <taxon>Gomontiellales</taxon>
        <taxon>Chamaesiphonaceae</taxon>
        <taxon>Chamaesiphon</taxon>
    </lineage>
</organism>
<evidence type="ECO:0000259" key="1">
    <source>
        <dbReference type="PROSITE" id="PS50943"/>
    </source>
</evidence>
<proteinExistence type="predicted"/>
<dbReference type="InterPro" id="IPR039060">
    <property type="entry name" value="Antitox_HigA"/>
</dbReference>
<comment type="caution">
    <text evidence="2">The sequence shown here is derived from an EMBL/GenBank/DDBJ whole genome shotgun (WGS) entry which is preliminary data.</text>
</comment>
<dbReference type="PANTHER" id="PTHR40455">
    <property type="entry name" value="ANTITOXIN HIGA"/>
    <property type="match status" value="1"/>
</dbReference>
<dbReference type="InterPro" id="IPR001387">
    <property type="entry name" value="Cro/C1-type_HTH"/>
</dbReference>
<dbReference type="PANTHER" id="PTHR40455:SF1">
    <property type="entry name" value="ANTITOXIN HIGA"/>
    <property type="match status" value="1"/>
</dbReference>
<feature type="domain" description="HTH cro/C1-type" evidence="1">
    <location>
        <begin position="88"/>
        <end position="142"/>
    </location>
</feature>
<dbReference type="AlphaFoldDB" id="A0A2T1GM30"/>
<dbReference type="SMART" id="SM00530">
    <property type="entry name" value="HTH_XRE"/>
    <property type="match status" value="1"/>
</dbReference>
<gene>
    <name evidence="2" type="ORF">C7B77_02910</name>
</gene>
<name>A0A2T1GM30_9CYAN</name>
<dbReference type="SUPFAM" id="SSF47413">
    <property type="entry name" value="lambda repressor-like DNA-binding domains"/>
    <property type="match status" value="1"/>
</dbReference>
<accession>A0A2T1GM30</accession>